<dbReference type="EMBL" id="CP069111">
    <property type="protein sequence ID" value="QSS61649.1"/>
    <property type="molecule type" value="Genomic_DNA"/>
</dbReference>
<evidence type="ECO:0000256" key="1">
    <source>
        <dbReference type="SAM" id="MobiDB-lite"/>
    </source>
</evidence>
<feature type="compositionally biased region" description="Polar residues" evidence="1">
    <location>
        <begin position="109"/>
        <end position="120"/>
    </location>
</feature>
<feature type="compositionally biased region" description="Basic and acidic residues" evidence="1">
    <location>
        <begin position="89"/>
        <end position="98"/>
    </location>
</feature>
<sequence>MSLVWALIAENGKSEERELAETLQDLGEYRKRSQTLYLYHVKFHDAQHLTWLETLIFHIQLESGTVTGAYLNAEARLLLQGRSKSTRRRWADETHDGPSTDMSKAVRRASNQSNHIPSFP</sequence>
<dbReference type="Proteomes" id="UP000663671">
    <property type="component" value="Chromosome 5"/>
</dbReference>
<reference evidence="2" key="1">
    <citation type="submission" date="2021-01" db="EMBL/GenBank/DDBJ databases">
        <title>Chromosome-level genome assembly of a human fungal pathogen reveals clustering of transcriptionally co-regulated genes.</title>
        <authorList>
            <person name="Voorhies M."/>
            <person name="Cohen S."/>
            <person name="Shea T.P."/>
            <person name="Petrus S."/>
            <person name="Munoz J.F."/>
            <person name="Poplawski S."/>
            <person name="Goldman W.E."/>
            <person name="Michael T."/>
            <person name="Cuomo C.A."/>
            <person name="Sil A."/>
            <person name="Beyhan S."/>
        </authorList>
    </citation>
    <scope>NUCLEOTIDE SEQUENCE</scope>
    <source>
        <strain evidence="2">WU24</strain>
    </source>
</reference>
<proteinExistence type="predicted"/>
<name>A0A8A1M6L7_AJECA</name>
<evidence type="ECO:0000313" key="2">
    <source>
        <dbReference type="EMBL" id="QSS61649.1"/>
    </source>
</evidence>
<dbReference type="OrthoDB" id="66881at2759"/>
<accession>A0A8A1M6L7</accession>
<gene>
    <name evidence="2" type="ORF">I7I51_03826</name>
</gene>
<dbReference type="VEuPathDB" id="FungiDB:I7I51_03826"/>
<protein>
    <submittedName>
        <fullName evidence="2">Uncharacterized protein</fullName>
    </submittedName>
</protein>
<organism evidence="2 3">
    <name type="scientific">Ajellomyces capsulatus</name>
    <name type="common">Darling's disease fungus</name>
    <name type="synonym">Histoplasma capsulatum</name>
    <dbReference type="NCBI Taxonomy" id="5037"/>
    <lineage>
        <taxon>Eukaryota</taxon>
        <taxon>Fungi</taxon>
        <taxon>Dikarya</taxon>
        <taxon>Ascomycota</taxon>
        <taxon>Pezizomycotina</taxon>
        <taxon>Eurotiomycetes</taxon>
        <taxon>Eurotiomycetidae</taxon>
        <taxon>Onygenales</taxon>
        <taxon>Ajellomycetaceae</taxon>
        <taxon>Histoplasma</taxon>
    </lineage>
</organism>
<evidence type="ECO:0000313" key="3">
    <source>
        <dbReference type="Proteomes" id="UP000663671"/>
    </source>
</evidence>
<feature type="region of interest" description="Disordered" evidence="1">
    <location>
        <begin position="83"/>
        <end position="120"/>
    </location>
</feature>
<dbReference type="AlphaFoldDB" id="A0A8A1M6L7"/>